<accession>A0A8D8Q9G1</accession>
<dbReference type="PANTHER" id="PTHR34415:SF1">
    <property type="entry name" value="INTEGRASE CATALYTIC DOMAIN-CONTAINING PROTEIN"/>
    <property type="match status" value="1"/>
</dbReference>
<name>A0A8D8Q9G1_9HEMI</name>
<keyword evidence="2" id="KW-0812">Transmembrane</keyword>
<protein>
    <submittedName>
        <fullName evidence="3">Uncharacterized protein</fullName>
    </submittedName>
</protein>
<keyword evidence="2" id="KW-1133">Transmembrane helix</keyword>
<evidence type="ECO:0000313" key="3">
    <source>
        <dbReference type="EMBL" id="CAG6627595.1"/>
    </source>
</evidence>
<proteinExistence type="predicted"/>
<dbReference type="EMBL" id="HBUF01065799">
    <property type="protein sequence ID" value="CAG6627595.1"/>
    <property type="molecule type" value="Transcribed_RNA"/>
</dbReference>
<dbReference type="AlphaFoldDB" id="A0A8D8Q9G1"/>
<organism evidence="3">
    <name type="scientific">Cacopsylla melanoneura</name>
    <dbReference type="NCBI Taxonomy" id="428564"/>
    <lineage>
        <taxon>Eukaryota</taxon>
        <taxon>Metazoa</taxon>
        <taxon>Ecdysozoa</taxon>
        <taxon>Arthropoda</taxon>
        <taxon>Hexapoda</taxon>
        <taxon>Insecta</taxon>
        <taxon>Pterygota</taxon>
        <taxon>Neoptera</taxon>
        <taxon>Paraneoptera</taxon>
        <taxon>Hemiptera</taxon>
        <taxon>Sternorrhyncha</taxon>
        <taxon>Psylloidea</taxon>
        <taxon>Psyllidae</taxon>
        <taxon>Psyllinae</taxon>
        <taxon>Cacopsylla</taxon>
    </lineage>
</organism>
<sequence length="162" mass="18576">MEESNGKKRRADPTAYPRNARKQAKLKGQAQEQEPHVLSLAIDYMQNLCLPNIPVQEIFYRRQLTVNVFCISNIKDKNAAIYIYHEGNARKSPDKVCSFLHDYLKNVPDKFTEFRLFSDNCARIKHSADTYCPLLTQGGLKKFKNIILFGATVFYLAIGTLD</sequence>
<reference evidence="3" key="1">
    <citation type="submission" date="2021-05" db="EMBL/GenBank/DDBJ databases">
        <authorList>
            <person name="Alioto T."/>
            <person name="Alioto T."/>
            <person name="Gomez Garrido J."/>
        </authorList>
    </citation>
    <scope>NUCLEOTIDE SEQUENCE</scope>
</reference>
<evidence type="ECO:0000256" key="2">
    <source>
        <dbReference type="SAM" id="Phobius"/>
    </source>
</evidence>
<keyword evidence="2" id="KW-0472">Membrane</keyword>
<feature type="region of interest" description="Disordered" evidence="1">
    <location>
        <begin position="1"/>
        <end position="31"/>
    </location>
</feature>
<dbReference type="PANTHER" id="PTHR34415">
    <property type="entry name" value="INTEGRASE CATALYTIC DOMAIN-CONTAINING PROTEIN"/>
    <property type="match status" value="1"/>
</dbReference>
<evidence type="ECO:0000256" key="1">
    <source>
        <dbReference type="SAM" id="MobiDB-lite"/>
    </source>
</evidence>
<feature type="transmembrane region" description="Helical" evidence="2">
    <location>
        <begin position="143"/>
        <end position="161"/>
    </location>
</feature>